<dbReference type="PANTHER" id="PTHR10605">
    <property type="entry name" value="HEPARAN SULFATE SULFOTRANSFERASE"/>
    <property type="match status" value="1"/>
</dbReference>
<keyword evidence="5" id="KW-1185">Reference proteome</keyword>
<dbReference type="eggNOG" id="COG2226">
    <property type="taxonomic scope" value="Bacteria"/>
</dbReference>
<organism evidence="4 5">
    <name type="scientific">Candidatus Neomicrothrix parvicella RN1</name>
    <dbReference type="NCBI Taxonomy" id="1229780"/>
    <lineage>
        <taxon>Bacteria</taxon>
        <taxon>Bacillati</taxon>
        <taxon>Actinomycetota</taxon>
        <taxon>Acidimicrobiia</taxon>
        <taxon>Acidimicrobiales</taxon>
        <taxon>Microthrixaceae</taxon>
        <taxon>Candidatus Neomicrothrix</taxon>
    </lineage>
</organism>
<comment type="caution">
    <text evidence="4">The sequence shown here is derived from an EMBL/GenBank/DDBJ whole genome shotgun (WGS) entry which is preliminary data.</text>
</comment>
<dbReference type="STRING" id="1229780.BN381_60030"/>
<proteinExistence type="predicted"/>
<keyword evidence="2" id="KW-0325">Glycoprotein</keyword>
<dbReference type="PANTHER" id="PTHR10605:SF56">
    <property type="entry name" value="BIFUNCTIONAL HEPARAN SULFATE N-DEACETYLASE_N-SULFOTRANSFERASE"/>
    <property type="match status" value="1"/>
</dbReference>
<dbReference type="Proteomes" id="UP000018291">
    <property type="component" value="Unassembled WGS sequence"/>
</dbReference>
<dbReference type="OrthoDB" id="4508169at2"/>
<protein>
    <submittedName>
        <fullName evidence="4">Putative Sulfotransferase</fullName>
    </submittedName>
</protein>
<dbReference type="AlphaFoldDB" id="R4Z687"/>
<evidence type="ECO:0000256" key="2">
    <source>
        <dbReference type="ARBA" id="ARBA00023180"/>
    </source>
</evidence>
<dbReference type="EMBL" id="CANL01000056">
    <property type="protein sequence ID" value="CCM65126.1"/>
    <property type="molecule type" value="Genomic_DNA"/>
</dbReference>
<dbReference type="GO" id="GO:0008146">
    <property type="term" value="F:sulfotransferase activity"/>
    <property type="evidence" value="ECO:0007669"/>
    <property type="project" value="InterPro"/>
</dbReference>
<name>R4Z687_9ACTN</name>
<evidence type="ECO:0000313" key="5">
    <source>
        <dbReference type="Proteomes" id="UP000018291"/>
    </source>
</evidence>
<dbReference type="HOGENOM" id="CLU_017703_1_2_11"/>
<feature type="domain" description="Sulfotransferase" evidence="3">
    <location>
        <begin position="53"/>
        <end position="262"/>
    </location>
</feature>
<dbReference type="InterPro" id="IPR037359">
    <property type="entry name" value="NST/OST"/>
</dbReference>
<dbReference type="InterPro" id="IPR000863">
    <property type="entry name" value="Sulfotransferase_dom"/>
</dbReference>
<dbReference type="InterPro" id="IPR027417">
    <property type="entry name" value="P-loop_NTPase"/>
</dbReference>
<evidence type="ECO:0000313" key="4">
    <source>
        <dbReference type="EMBL" id="CCM65126.1"/>
    </source>
</evidence>
<sequence>MSTDPTQEVETPSALRAARERLRQHPMGPHLASAAKAVLSRYGRATAARRPPPELLIVGSKRGGTTSLWQYLAEHPGMLTQFPTPNSKGTYFFSEEWHRGERWWLSHFASTRTRRRAEGRLGYAPATGESSPYDLYHPLAPVRAAQVAPDALVVAVLRNPIDRAYSHWKERRRHSEALGFPAAIEAEADRTKGEAARILADPTVTSFAHRHQSYVDQGRYAPMLQRWFDAYGREQVMVVTAEVFYDDPQAFIDRVTDRLGLPRHRVLDTSPRNDAPSDPMDDDLRSRLRVDLAGDIAAVEDLLGISTGWS</sequence>
<accession>R4Z687</accession>
<reference evidence="4 5" key="1">
    <citation type="journal article" date="2013" name="ISME J.">
        <title>Metabolic model for the filamentous 'Candidatus Microthrix parvicella' based on genomic and metagenomic analyses.</title>
        <authorList>
            <person name="Jon McIlroy S."/>
            <person name="Kristiansen R."/>
            <person name="Albertsen M."/>
            <person name="Michael Karst S."/>
            <person name="Rossetti S."/>
            <person name="Lund Nielsen J."/>
            <person name="Tandoi V."/>
            <person name="James Seviour R."/>
            <person name="Nielsen P.H."/>
        </authorList>
    </citation>
    <scope>NUCLEOTIDE SEQUENCE [LARGE SCALE GENOMIC DNA]</scope>
    <source>
        <strain evidence="4 5">RN1</strain>
    </source>
</reference>
<gene>
    <name evidence="4" type="ORF">BN381_60030</name>
</gene>
<keyword evidence="1 4" id="KW-0808">Transferase</keyword>
<evidence type="ECO:0000256" key="1">
    <source>
        <dbReference type="ARBA" id="ARBA00022679"/>
    </source>
</evidence>
<evidence type="ECO:0000259" key="3">
    <source>
        <dbReference type="Pfam" id="PF00685"/>
    </source>
</evidence>
<dbReference type="Gene3D" id="3.40.50.300">
    <property type="entry name" value="P-loop containing nucleotide triphosphate hydrolases"/>
    <property type="match status" value="1"/>
</dbReference>
<dbReference type="SUPFAM" id="SSF52540">
    <property type="entry name" value="P-loop containing nucleoside triphosphate hydrolases"/>
    <property type="match status" value="1"/>
</dbReference>
<dbReference type="Pfam" id="PF00685">
    <property type="entry name" value="Sulfotransfer_1"/>
    <property type="match status" value="1"/>
</dbReference>